<keyword evidence="6" id="KW-0131">Cell cycle</keyword>
<keyword evidence="5" id="KW-0833">Ubl conjugation pathway</keyword>
<evidence type="ECO:0000259" key="9">
    <source>
        <dbReference type="Pfam" id="PF12862"/>
    </source>
</evidence>
<dbReference type="InterPro" id="IPR037679">
    <property type="entry name" value="Apc5"/>
</dbReference>
<dbReference type="GO" id="GO:0051301">
    <property type="term" value="P:cell division"/>
    <property type="evidence" value="ECO:0007669"/>
    <property type="project" value="UniProtKB-KW"/>
</dbReference>
<evidence type="ECO:0000256" key="7">
    <source>
        <dbReference type="ARBA" id="ARBA00031069"/>
    </source>
</evidence>
<organism evidence="10 11">
    <name type="scientific">Candida albicans P78048</name>
    <dbReference type="NCBI Taxonomy" id="1094989"/>
    <lineage>
        <taxon>Eukaryota</taxon>
        <taxon>Fungi</taxon>
        <taxon>Dikarya</taxon>
        <taxon>Ascomycota</taxon>
        <taxon>Saccharomycotina</taxon>
        <taxon>Pichiomycetes</taxon>
        <taxon>Debaryomycetaceae</taxon>
        <taxon>Candida/Lodderomyces clade</taxon>
        <taxon>Candida</taxon>
    </lineage>
</organism>
<keyword evidence="4" id="KW-0498">Mitosis</keyword>
<keyword evidence="3" id="KW-0132">Cell division</keyword>
<dbReference type="Proteomes" id="UP000030161">
    <property type="component" value="Unassembled WGS sequence"/>
</dbReference>
<evidence type="ECO:0000256" key="3">
    <source>
        <dbReference type="ARBA" id="ARBA00022618"/>
    </source>
</evidence>
<evidence type="ECO:0000313" key="10">
    <source>
        <dbReference type="EMBL" id="KGR09030.1"/>
    </source>
</evidence>
<dbReference type="InterPro" id="IPR011990">
    <property type="entry name" value="TPR-like_helical_dom_sf"/>
</dbReference>
<dbReference type="GO" id="GO:0070979">
    <property type="term" value="P:protein K11-linked ubiquitination"/>
    <property type="evidence" value="ECO:0007669"/>
    <property type="project" value="TreeGrafter"/>
</dbReference>
<comment type="similarity">
    <text evidence="1">Belongs to the APC5 family.</text>
</comment>
<evidence type="ECO:0000313" key="11">
    <source>
        <dbReference type="Proteomes" id="UP000030161"/>
    </source>
</evidence>
<dbReference type="GO" id="GO:0045842">
    <property type="term" value="P:positive regulation of mitotic metaphase/anaphase transition"/>
    <property type="evidence" value="ECO:0007669"/>
    <property type="project" value="TreeGrafter"/>
</dbReference>
<gene>
    <name evidence="10" type="ORF">MG3_03786</name>
</gene>
<sequence>MTKDDIKLLLSEDLSPYKLTLLIVIHLYLCNELPIPQLITLTQLIENKQQPRPHNLLSTHNIIHSLSQLCELFNDVNVTKQLLKCIWRINSIEQLENDYINNLIKRVKSVDLITLNITPGSTNSGKVLSSKSLFGSFILKICTSFNSLKFDESFLLFQAFQQFREPTRQRYVELGGDIINENNNLGDDPDRDLFTRLNNNLIELGINNSISLSSLSSPTLTSTPTSTKIISVPKYDFQQLLDRQISLLETYGTPTPQYLKDIMMMMISPNSNVGRIQNIQFNNLPSYYYLRYLECLQISNYNEAFASLHQYFDYMVSNNSKYFYHFALISRASLHQYFGEDNKAMDAIEEAISVARENKDNSTLTYILSWLFNFMKNKPELWKNRQIFYNNNNESQLLDFLIKKSKQISLSLYSMSYNFKTLYFLNNGDYQSCINSLIKSIFIAINDDVKSTFIKSAELAAIVWSKLGEPILSEVYNEIAIELTDSTIDQISLFIRSNFLKFLQGNNNINETYNQLQNMKNKVMITTDHSLYNAIQIRMLIISIKINLQKGKYNTSKEIINLLLDTDLKDLELKHEVLMLQVQLEMYLQNYSHALELLASMHTTTTTTTTSSSQIYLIIRLNLLKCKIFISSGNPYRVFTLLIQQIKIATKCGFGMIIIEAKLLLWKLLNDLKSFTDARKLGEEIMPQIFSLNQSEFIAIAYFELARSWSNDDDDDLVKSGEYIKIAIDRFKQNSDLVMLKQCLQYQVYLMNKYNQPQEMELANRLLNEITQELQNEVEQGYIYN</sequence>
<dbReference type="GO" id="GO:0031145">
    <property type="term" value="P:anaphase-promoting complex-dependent catabolic process"/>
    <property type="evidence" value="ECO:0007669"/>
    <property type="project" value="TreeGrafter"/>
</dbReference>
<dbReference type="AlphaFoldDB" id="A0AB34PR36"/>
<evidence type="ECO:0000256" key="4">
    <source>
        <dbReference type="ARBA" id="ARBA00022776"/>
    </source>
</evidence>
<dbReference type="EMBL" id="AJIX01000027">
    <property type="protein sequence ID" value="KGR09030.1"/>
    <property type="molecule type" value="Genomic_DNA"/>
</dbReference>
<evidence type="ECO:0000256" key="2">
    <source>
        <dbReference type="ARBA" id="ARBA00016066"/>
    </source>
</evidence>
<dbReference type="GO" id="GO:0005680">
    <property type="term" value="C:anaphase-promoting complex"/>
    <property type="evidence" value="ECO:0007669"/>
    <property type="project" value="InterPro"/>
</dbReference>
<reference evidence="10 11" key="1">
    <citation type="submission" date="2013-12" db="EMBL/GenBank/DDBJ databases">
        <title>The Genome Sequence of Candida albicans P78048.</title>
        <authorList>
            <consortium name="The Broad Institute Genome Sequencing Platform"/>
            <consortium name="The Broad Institute Genome Sequencing Center for Infectious Disease"/>
            <person name="Cuomo C."/>
            <person name="Bennett R."/>
            <person name="Hirakawa M."/>
            <person name="Noverr M."/>
            <person name="Mitchell A."/>
            <person name="Young S.K."/>
            <person name="Zeng Q."/>
            <person name="Gargeya S."/>
            <person name="Fitzgerald M."/>
            <person name="Abouelleil A."/>
            <person name="Alvarado L."/>
            <person name="Berlin A.M."/>
            <person name="Chapman S.B."/>
            <person name="Dewar J."/>
            <person name="Goldberg J."/>
            <person name="Griggs A."/>
            <person name="Gujja S."/>
            <person name="Hansen M."/>
            <person name="Howarth C."/>
            <person name="Imamovic A."/>
            <person name="Larimer J."/>
            <person name="McCowan C."/>
            <person name="Murphy C."/>
            <person name="Pearson M."/>
            <person name="Priest M."/>
            <person name="Roberts A."/>
            <person name="Saif S."/>
            <person name="Shea T."/>
            <person name="Sykes S."/>
            <person name="Wortman J."/>
            <person name="Nusbaum C."/>
            <person name="Birren B."/>
        </authorList>
    </citation>
    <scope>NUCLEOTIDE SEQUENCE [LARGE SCALE GENOMIC DNA]</scope>
    <source>
        <strain evidence="10 11">P78048</strain>
    </source>
</reference>
<evidence type="ECO:0000256" key="8">
    <source>
        <dbReference type="ARBA" id="ARBA00045696"/>
    </source>
</evidence>
<evidence type="ECO:0000256" key="6">
    <source>
        <dbReference type="ARBA" id="ARBA00023306"/>
    </source>
</evidence>
<evidence type="ECO:0000256" key="5">
    <source>
        <dbReference type="ARBA" id="ARBA00022786"/>
    </source>
</evidence>
<evidence type="ECO:0000256" key="1">
    <source>
        <dbReference type="ARBA" id="ARBA00007450"/>
    </source>
</evidence>
<name>A0AB34PR36_CANAX</name>
<dbReference type="SUPFAM" id="SSF48452">
    <property type="entry name" value="TPR-like"/>
    <property type="match status" value="1"/>
</dbReference>
<protein>
    <recommendedName>
        <fullName evidence="2">Anaphase-promoting complex subunit 5</fullName>
    </recommendedName>
    <alternativeName>
        <fullName evidence="7">Cyclosome subunit 5</fullName>
    </alternativeName>
</protein>
<dbReference type="Pfam" id="PF12862">
    <property type="entry name" value="ANAPC5"/>
    <property type="match status" value="1"/>
</dbReference>
<comment type="function">
    <text evidence="8">Component of the anaphase promoting complex/cyclosome (APC/C), a cell cycle-regulated E3 ubiquitin ligase that controls progression through mitosis and the G1 phase of the cell cycle. The APC/C complex acts by mediating ubiquitination and subsequent degradation of target proteins: it mainly mediates the formation of 'Lys-11'-linked polyubiquitin chains and, to a lower extent, the formation of 'Lys-48'- and 'Lys-63'-linked polyubiquitin chains. The APC/C complex catalyzes assembly of branched 'Lys-11'-/'Lys-48'-linked branched ubiquitin chains on target proteins.</text>
</comment>
<dbReference type="PANTHER" id="PTHR12830:SF9">
    <property type="entry name" value="ANAPHASE-PROMOTING COMPLEX SUBUNIT 5"/>
    <property type="match status" value="1"/>
</dbReference>
<comment type="caution">
    <text evidence="10">The sequence shown here is derived from an EMBL/GenBank/DDBJ whole genome shotgun (WGS) entry which is preliminary data.</text>
</comment>
<dbReference type="InterPro" id="IPR026000">
    <property type="entry name" value="Apc5_dom"/>
</dbReference>
<dbReference type="PANTHER" id="PTHR12830">
    <property type="entry name" value="ANAPHASE-PROMOTING COMPLEX SUBUNIT 5"/>
    <property type="match status" value="1"/>
</dbReference>
<accession>A0AB34PR36</accession>
<feature type="domain" description="Anaphase-promoting complex subunit 5" evidence="9">
    <location>
        <begin position="288"/>
        <end position="377"/>
    </location>
</feature>
<proteinExistence type="inferred from homology"/>